<protein>
    <submittedName>
        <fullName evidence="3">Uncharacterized protein LOC104738556</fullName>
    </submittedName>
</protein>
<feature type="region of interest" description="Disordered" evidence="1">
    <location>
        <begin position="1"/>
        <end position="74"/>
    </location>
</feature>
<feature type="compositionally biased region" description="Basic residues" evidence="1">
    <location>
        <begin position="1"/>
        <end position="10"/>
    </location>
</feature>
<accession>A0ABM0VJ41</accession>
<feature type="compositionally biased region" description="Basic and acidic residues" evidence="1">
    <location>
        <begin position="62"/>
        <end position="74"/>
    </location>
</feature>
<dbReference type="Proteomes" id="UP000694864">
    <property type="component" value="Chromosome 13"/>
</dbReference>
<proteinExistence type="predicted"/>
<reference evidence="3" key="2">
    <citation type="submission" date="2025-08" db="UniProtKB">
        <authorList>
            <consortium name="RefSeq"/>
        </authorList>
    </citation>
    <scope>IDENTIFICATION</scope>
    <source>
        <tissue evidence="3">Leaf</tissue>
    </source>
</reference>
<evidence type="ECO:0000313" key="3">
    <source>
        <dbReference type="RefSeq" id="XP_010457016.1"/>
    </source>
</evidence>
<reference evidence="2" key="1">
    <citation type="journal article" date="2014" name="Nat. Commun.">
        <title>The emerging biofuel crop Camelina sativa retains a highly undifferentiated hexaploid genome structure.</title>
        <authorList>
            <person name="Kagale S."/>
            <person name="Koh C."/>
            <person name="Nixon J."/>
            <person name="Bollina V."/>
            <person name="Clarke W.E."/>
            <person name="Tuteja R."/>
            <person name="Spillane C."/>
            <person name="Robinson S.J."/>
            <person name="Links M.G."/>
            <person name="Clarke C."/>
            <person name="Higgins E.E."/>
            <person name="Huebert T."/>
            <person name="Sharpe A.G."/>
            <person name="Parkin I.A."/>
        </authorList>
    </citation>
    <scope>NUCLEOTIDE SEQUENCE [LARGE SCALE GENOMIC DNA]</scope>
    <source>
        <strain evidence="2">cv. DH55</strain>
    </source>
</reference>
<evidence type="ECO:0000313" key="2">
    <source>
        <dbReference type="Proteomes" id="UP000694864"/>
    </source>
</evidence>
<keyword evidence="2" id="KW-1185">Reference proteome</keyword>
<name>A0ABM0VJ41_CAMSA</name>
<dbReference type="RefSeq" id="XP_010457016.1">
    <property type="nucleotide sequence ID" value="XM_010458714.2"/>
</dbReference>
<organism evidence="2 3">
    <name type="scientific">Camelina sativa</name>
    <name type="common">False flax</name>
    <name type="synonym">Myagrum sativum</name>
    <dbReference type="NCBI Taxonomy" id="90675"/>
    <lineage>
        <taxon>Eukaryota</taxon>
        <taxon>Viridiplantae</taxon>
        <taxon>Streptophyta</taxon>
        <taxon>Embryophyta</taxon>
        <taxon>Tracheophyta</taxon>
        <taxon>Spermatophyta</taxon>
        <taxon>Magnoliopsida</taxon>
        <taxon>eudicotyledons</taxon>
        <taxon>Gunneridae</taxon>
        <taxon>Pentapetalae</taxon>
        <taxon>rosids</taxon>
        <taxon>malvids</taxon>
        <taxon>Brassicales</taxon>
        <taxon>Brassicaceae</taxon>
        <taxon>Camelineae</taxon>
        <taxon>Camelina</taxon>
    </lineage>
</organism>
<evidence type="ECO:0000256" key="1">
    <source>
        <dbReference type="SAM" id="MobiDB-lite"/>
    </source>
</evidence>
<sequence>MGKEGKRLKRCSTSTDVESPDGEGTKPLQKAEGEPQNSETDVNPKKRKKKSKSKQTVEDDLEPKKTSDQEKEMKKLRKSFKEMTETMKNLQDFLMGNADLLPGISMKADNKMMHDTFTLYIAFYSTDF</sequence>
<gene>
    <name evidence="3" type="primary">LOC104738556</name>
</gene>
<dbReference type="GeneID" id="104738556"/>